<feature type="region of interest" description="Disordered" evidence="2">
    <location>
        <begin position="116"/>
        <end position="137"/>
    </location>
</feature>
<dbReference type="GeneID" id="92047587"/>
<proteinExistence type="inferred from homology"/>
<evidence type="ECO:0000256" key="1">
    <source>
        <dbReference type="ARBA" id="ARBA00023604"/>
    </source>
</evidence>
<dbReference type="NCBIfam" id="NF041278">
    <property type="entry name" value="CmcJ_NvfI_EfuI"/>
    <property type="match status" value="1"/>
</dbReference>
<evidence type="ECO:0008006" key="5">
    <source>
        <dbReference type="Google" id="ProtNLM"/>
    </source>
</evidence>
<gene>
    <name evidence="3" type="ORF">PG997_010212</name>
</gene>
<comment type="similarity">
    <text evidence="1">Belongs to the asaB hydroxylase/desaturase family.</text>
</comment>
<dbReference type="RefSeq" id="XP_066666489.1">
    <property type="nucleotide sequence ID" value="XM_066814527.1"/>
</dbReference>
<evidence type="ECO:0000256" key="2">
    <source>
        <dbReference type="SAM" id="MobiDB-lite"/>
    </source>
</evidence>
<comment type="caution">
    <text evidence="3">The sequence shown here is derived from an EMBL/GenBank/DDBJ whole genome shotgun (WGS) entry which is preliminary data.</text>
</comment>
<dbReference type="Proteomes" id="UP001433268">
    <property type="component" value="Unassembled WGS sequence"/>
</dbReference>
<dbReference type="PANTHER" id="PTHR34598:SF3">
    <property type="entry name" value="OXIDOREDUCTASE AN1597"/>
    <property type="match status" value="1"/>
</dbReference>
<organism evidence="3 4">
    <name type="scientific">Apiospora hydei</name>
    <dbReference type="NCBI Taxonomy" id="1337664"/>
    <lineage>
        <taxon>Eukaryota</taxon>
        <taxon>Fungi</taxon>
        <taxon>Dikarya</taxon>
        <taxon>Ascomycota</taxon>
        <taxon>Pezizomycotina</taxon>
        <taxon>Sordariomycetes</taxon>
        <taxon>Xylariomycetidae</taxon>
        <taxon>Amphisphaeriales</taxon>
        <taxon>Apiosporaceae</taxon>
        <taxon>Apiospora</taxon>
    </lineage>
</organism>
<evidence type="ECO:0000313" key="3">
    <source>
        <dbReference type="EMBL" id="KAK8075549.1"/>
    </source>
</evidence>
<reference evidence="3 4" key="1">
    <citation type="submission" date="2023-01" db="EMBL/GenBank/DDBJ databases">
        <title>Analysis of 21 Apiospora genomes using comparative genomics revels a genus with tremendous synthesis potential of carbohydrate active enzymes and secondary metabolites.</title>
        <authorList>
            <person name="Sorensen T."/>
        </authorList>
    </citation>
    <scope>NUCLEOTIDE SEQUENCE [LARGE SCALE GENOMIC DNA]</scope>
    <source>
        <strain evidence="3 4">CBS 114990</strain>
    </source>
</reference>
<dbReference type="EMBL" id="JAQQWN010000007">
    <property type="protein sequence ID" value="KAK8075549.1"/>
    <property type="molecule type" value="Genomic_DNA"/>
</dbReference>
<dbReference type="PANTHER" id="PTHR34598">
    <property type="entry name" value="BLL6449 PROTEIN"/>
    <property type="match status" value="1"/>
</dbReference>
<evidence type="ECO:0000313" key="4">
    <source>
        <dbReference type="Proteomes" id="UP001433268"/>
    </source>
</evidence>
<accession>A0ABR1VWD3</accession>
<sequence>MADKVHAPLAFLRDLKIYEVEKPYHLTLTKDRECDSVITNIAHDVYGNIEVTNIRGSEDSFLLDVHGFQLAKHETSMSPRDFDSLEGRERYASEIESFLKALLGAKDVRMMHYKVRDRTSPTEQDAEKEDSIRGRPIPDASADGALRRIQLQWPLEAEELQKRRFQILNLWRPLKSPLRDWPMAFCDVRTVEAEDIVLADQISPGFQGENTLLYFNPKHRFYYVSEQKQDEVWVFKQFDSQENVAGGGCLAGFGNHNEVADHDYL</sequence>
<dbReference type="InterPro" id="IPR044053">
    <property type="entry name" value="AsaB-like"/>
</dbReference>
<name>A0ABR1VWD3_9PEZI</name>
<keyword evidence="4" id="KW-1185">Reference proteome</keyword>
<protein>
    <recommendedName>
        <fullName evidence="5">CmcJ-like methyltransferase</fullName>
    </recommendedName>
</protein>